<dbReference type="GO" id="GO:0141052">
    <property type="term" value="F:histone H3 demethylase activity"/>
    <property type="evidence" value="ECO:0007669"/>
    <property type="project" value="UniProtKB-ARBA"/>
</dbReference>
<dbReference type="WBParaSite" id="ACRNAN_scaffold12731.g20759.t1">
    <property type="protein sequence ID" value="ACRNAN_scaffold12731.g20759.t1"/>
    <property type="gene ID" value="ACRNAN_scaffold12731.g20759"/>
</dbReference>
<evidence type="ECO:0000256" key="1">
    <source>
        <dbReference type="ARBA" id="ARBA00004123"/>
    </source>
</evidence>
<dbReference type="InterPro" id="IPR036188">
    <property type="entry name" value="FAD/NAD-bd_sf"/>
</dbReference>
<proteinExistence type="predicted"/>
<dbReference type="InterPro" id="IPR036388">
    <property type="entry name" value="WH-like_DNA-bd_sf"/>
</dbReference>
<dbReference type="AlphaFoldDB" id="A0A914CQ07"/>
<dbReference type="PANTHER" id="PTHR10742">
    <property type="entry name" value="FLAVIN MONOAMINE OXIDASE"/>
    <property type="match status" value="1"/>
</dbReference>
<dbReference type="InterPro" id="IPR050281">
    <property type="entry name" value="Flavin_monoamine_oxidase"/>
</dbReference>
<organism evidence="2 3">
    <name type="scientific">Acrobeloides nanus</name>
    <dbReference type="NCBI Taxonomy" id="290746"/>
    <lineage>
        <taxon>Eukaryota</taxon>
        <taxon>Metazoa</taxon>
        <taxon>Ecdysozoa</taxon>
        <taxon>Nematoda</taxon>
        <taxon>Chromadorea</taxon>
        <taxon>Rhabditida</taxon>
        <taxon>Tylenchina</taxon>
        <taxon>Cephalobomorpha</taxon>
        <taxon>Cephaloboidea</taxon>
        <taxon>Cephalobidae</taxon>
        <taxon>Acrobeloides</taxon>
    </lineage>
</organism>
<dbReference type="GO" id="GO:0016491">
    <property type="term" value="F:oxidoreductase activity"/>
    <property type="evidence" value="ECO:0007669"/>
    <property type="project" value="TreeGrafter"/>
</dbReference>
<keyword evidence="2" id="KW-1185">Reference proteome</keyword>
<dbReference type="Gene3D" id="3.50.50.60">
    <property type="entry name" value="FAD/NAD(P)-binding domain"/>
    <property type="match status" value="1"/>
</dbReference>
<dbReference type="Proteomes" id="UP000887540">
    <property type="component" value="Unplaced"/>
</dbReference>
<dbReference type="InterPro" id="IPR009057">
    <property type="entry name" value="Homeodomain-like_sf"/>
</dbReference>
<sequence length="200" mass="22099">MRESLTEFFDSKDREWYRRGIHKLEEQWQKEYLTYEKCLLYLVCRGLARVWYAHELHRVVDYLTIKGVINYGILPLPAKQILSSKPSLGVVIVGGGISGIAAARQLRNFGAKVTILEAKAKIGGRLQDDWSLGVAVGCGAQLVTGIVNNPIVLMCEQSGTPYRPLSDACPLIDGITGRIATPLADKLVDEHFNCILDGIG</sequence>
<accession>A0A914CQ07</accession>
<dbReference type="PANTHER" id="PTHR10742:SF410">
    <property type="entry name" value="LYSINE-SPECIFIC HISTONE DEMETHYLASE 2"/>
    <property type="match status" value="1"/>
</dbReference>
<dbReference type="SUPFAM" id="SSF51905">
    <property type="entry name" value="FAD/NAD(P)-binding domain"/>
    <property type="match status" value="1"/>
</dbReference>
<reference evidence="3" key="1">
    <citation type="submission" date="2022-11" db="UniProtKB">
        <authorList>
            <consortium name="WormBaseParasite"/>
        </authorList>
    </citation>
    <scope>IDENTIFICATION</scope>
</reference>
<dbReference type="Pfam" id="PF13450">
    <property type="entry name" value="NAD_binding_8"/>
    <property type="match status" value="1"/>
</dbReference>
<dbReference type="GO" id="GO:0005634">
    <property type="term" value="C:nucleus"/>
    <property type="evidence" value="ECO:0007669"/>
    <property type="project" value="UniProtKB-SubCell"/>
</dbReference>
<comment type="subcellular location">
    <subcellularLocation>
        <location evidence="1">Nucleus</location>
    </subcellularLocation>
</comment>
<evidence type="ECO:0000313" key="3">
    <source>
        <dbReference type="WBParaSite" id="ACRNAN_scaffold12731.g20759.t1"/>
    </source>
</evidence>
<evidence type="ECO:0000313" key="2">
    <source>
        <dbReference type="Proteomes" id="UP000887540"/>
    </source>
</evidence>
<dbReference type="SUPFAM" id="SSF46689">
    <property type="entry name" value="Homeodomain-like"/>
    <property type="match status" value="1"/>
</dbReference>
<name>A0A914CQ07_9BILA</name>
<protein>
    <submittedName>
        <fullName evidence="3">Amine oxidase domain-containing protein</fullName>
    </submittedName>
</protein>
<dbReference type="Gene3D" id="1.10.10.10">
    <property type="entry name" value="Winged helix-like DNA-binding domain superfamily/Winged helix DNA-binding domain"/>
    <property type="match status" value="1"/>
</dbReference>